<feature type="compositionally biased region" description="Basic and acidic residues" evidence="2">
    <location>
        <begin position="675"/>
        <end position="684"/>
    </location>
</feature>
<evidence type="ECO:0000256" key="1">
    <source>
        <dbReference type="SAM" id="Coils"/>
    </source>
</evidence>
<dbReference type="InterPro" id="IPR032427">
    <property type="entry name" value="P22_portal"/>
</dbReference>
<reference evidence="3" key="1">
    <citation type="submission" date="2020-04" db="EMBL/GenBank/DDBJ databases">
        <authorList>
            <person name="Chiriac C."/>
            <person name="Salcher M."/>
            <person name="Ghai R."/>
            <person name="Kavagutti S V."/>
        </authorList>
    </citation>
    <scope>NUCLEOTIDE SEQUENCE</scope>
</reference>
<evidence type="ECO:0000256" key="2">
    <source>
        <dbReference type="SAM" id="MobiDB-lite"/>
    </source>
</evidence>
<dbReference type="Pfam" id="PF16510">
    <property type="entry name" value="P22_portal"/>
    <property type="match status" value="1"/>
</dbReference>
<accession>A0A6J5N4N7</accession>
<gene>
    <name evidence="3" type="ORF">UFOVP610_2</name>
</gene>
<feature type="coiled-coil region" evidence="1">
    <location>
        <begin position="588"/>
        <end position="615"/>
    </location>
</feature>
<organism evidence="3">
    <name type="scientific">uncultured Caudovirales phage</name>
    <dbReference type="NCBI Taxonomy" id="2100421"/>
    <lineage>
        <taxon>Viruses</taxon>
        <taxon>Duplodnaviria</taxon>
        <taxon>Heunggongvirae</taxon>
        <taxon>Uroviricota</taxon>
        <taxon>Caudoviricetes</taxon>
        <taxon>Peduoviridae</taxon>
        <taxon>Maltschvirus</taxon>
        <taxon>Maltschvirus maltsch</taxon>
    </lineage>
</organism>
<evidence type="ECO:0000313" key="3">
    <source>
        <dbReference type="EMBL" id="CAB4152263.1"/>
    </source>
</evidence>
<dbReference type="EMBL" id="LR796582">
    <property type="protein sequence ID" value="CAB4152263.1"/>
    <property type="molecule type" value="Genomic_DNA"/>
</dbReference>
<proteinExistence type="predicted"/>
<sequence length="715" mass="80571">MSEKSKSSDEEILRIARDRFKLAEEASSNIRSNALDDLEFRAGEQWPSDVKNARNFEARPCLTINRVPQFIRNVTNDQKQNRSAIKVTPFDDKADIDTAKIIQGIIRHIEYDSNADVAYDSAFEGAAVKGFGYFRVLTEYVDPMSFDQEIKIKKIPNDFSVYFDPTSSEPDGSDANWAFIIDDVLKDDYECDYKDSELASMDDWTSIGDQASGWIQGKSCRVAEYFYKEFKEITLIKLSNGETYEKSKLPQFLPADIQIIGERKSTVPVVYWCKINGVEILEKTIWPGQYIPVIPVYGDMLNVNGEVILEGVIRHAKDSQRMYNYMASTEAETIALAPKAPFIAAEGQIPKEYEAQWKTANSKTHAFLVYKPTSLGGQLVGPPQRNIYEAPVQAITNARMQASEDMKATTGIYDAALGSRGNEQSGIAIQRRNMQTQNSNFHFVDNLRISKRHCGRIIVDILPKVYDAPRAARILGEDGQQEIVRINEVFNKNGEQKLYNLSSGKYDVVMETGPSFATKRQEAVASMIDLTKTYPQMAQVAGDLMVGSMDWPGASDIAERLRKTLPPGLVEDKDKPQEQIPPEVKQQMDQMGQLIDQLTQKLNESNDAIKNKTIEIESKERIEFAKMEVDLKKELLKAQGEAALLTYKQELIDVQRRLDLLGINDPFPSGQESMEPEHQQHFENEINEFGPDQSVTQQNQQQPTGGFSPGQPTGV</sequence>
<feature type="region of interest" description="Disordered" evidence="2">
    <location>
        <begin position="663"/>
        <end position="715"/>
    </location>
</feature>
<keyword evidence="1" id="KW-0175">Coiled coil</keyword>
<name>A0A6J5N4N7_9CAUD</name>
<protein>
    <submittedName>
        <fullName evidence="3">Phage P22-like portal protein</fullName>
    </submittedName>
</protein>